<keyword evidence="1" id="KW-0472">Membrane</keyword>
<keyword evidence="1" id="KW-1133">Transmembrane helix</keyword>
<proteinExistence type="predicted"/>
<protein>
    <recommendedName>
        <fullName evidence="4">F0F1-ATPase subunit (Ca2+/Mg2+ transporter)</fullName>
    </recommendedName>
</protein>
<feature type="transmembrane region" description="Helical" evidence="1">
    <location>
        <begin position="7"/>
        <end position="30"/>
    </location>
</feature>
<dbReference type="EMBL" id="JBHUCX010000035">
    <property type="protein sequence ID" value="MFD1675816.1"/>
    <property type="molecule type" value="Genomic_DNA"/>
</dbReference>
<organism evidence="2 3">
    <name type="scientific">Alicyclobacillus fodiniaquatilis</name>
    <dbReference type="NCBI Taxonomy" id="1661150"/>
    <lineage>
        <taxon>Bacteria</taxon>
        <taxon>Bacillati</taxon>
        <taxon>Bacillota</taxon>
        <taxon>Bacilli</taxon>
        <taxon>Bacillales</taxon>
        <taxon>Alicyclobacillaceae</taxon>
        <taxon>Alicyclobacillus</taxon>
    </lineage>
</organism>
<comment type="caution">
    <text evidence="2">The sequence shown here is derived from an EMBL/GenBank/DDBJ whole genome shotgun (WGS) entry which is preliminary data.</text>
</comment>
<reference evidence="3" key="1">
    <citation type="journal article" date="2019" name="Int. J. Syst. Evol. Microbiol.">
        <title>The Global Catalogue of Microorganisms (GCM) 10K type strain sequencing project: providing services to taxonomists for standard genome sequencing and annotation.</title>
        <authorList>
            <consortium name="The Broad Institute Genomics Platform"/>
            <consortium name="The Broad Institute Genome Sequencing Center for Infectious Disease"/>
            <person name="Wu L."/>
            <person name="Ma J."/>
        </authorList>
    </citation>
    <scope>NUCLEOTIDE SEQUENCE [LARGE SCALE GENOMIC DNA]</scope>
    <source>
        <strain evidence="3">CGMCC 1.12286</strain>
    </source>
</reference>
<evidence type="ECO:0008006" key="4">
    <source>
        <dbReference type="Google" id="ProtNLM"/>
    </source>
</evidence>
<evidence type="ECO:0000256" key="1">
    <source>
        <dbReference type="SAM" id="Phobius"/>
    </source>
</evidence>
<gene>
    <name evidence="2" type="ORF">ACFSB2_14025</name>
</gene>
<keyword evidence="3" id="KW-1185">Reference proteome</keyword>
<evidence type="ECO:0000313" key="3">
    <source>
        <dbReference type="Proteomes" id="UP001597079"/>
    </source>
</evidence>
<dbReference type="RefSeq" id="WP_377943695.1">
    <property type="nucleotide sequence ID" value="NZ_JBHUCX010000035.1"/>
</dbReference>
<dbReference type="Proteomes" id="UP001597079">
    <property type="component" value="Unassembled WGS sequence"/>
</dbReference>
<evidence type="ECO:0000313" key="2">
    <source>
        <dbReference type="EMBL" id="MFD1675816.1"/>
    </source>
</evidence>
<keyword evidence="1" id="KW-0812">Transmembrane</keyword>
<accession>A0ABW4JJ65</accession>
<name>A0ABW4JJ65_9BACL</name>
<feature type="transmembrane region" description="Helical" evidence="1">
    <location>
        <begin position="36"/>
        <end position="58"/>
    </location>
</feature>
<sequence length="66" mass="7022">MWKTFAVYAGVTLQLAGSVVVFGFLGYHFGEQTHHVWLTVLGVIVGVVVGGSGFAFLAKQILGDKP</sequence>